<dbReference type="SUPFAM" id="SSF52949">
    <property type="entry name" value="Macro domain-like"/>
    <property type="match status" value="1"/>
</dbReference>
<comment type="similarity">
    <text evidence="1">Belongs to the peptidase M17 family.</text>
</comment>
<dbReference type="Proteomes" id="UP000509367">
    <property type="component" value="Chromosome"/>
</dbReference>
<gene>
    <name evidence="7" type="ORF">HTY61_13855</name>
</gene>
<dbReference type="InterPro" id="IPR000819">
    <property type="entry name" value="Peptidase_M17_C"/>
</dbReference>
<evidence type="ECO:0000313" key="8">
    <source>
        <dbReference type="Proteomes" id="UP000509367"/>
    </source>
</evidence>
<evidence type="ECO:0000256" key="5">
    <source>
        <dbReference type="ARBA" id="ARBA00023211"/>
    </source>
</evidence>
<dbReference type="Pfam" id="PF21337">
    <property type="entry name" value="Peptidase_M17_N_1"/>
    <property type="match status" value="1"/>
</dbReference>
<name>A0A6N1VF52_9HYPH</name>
<proteinExistence type="inferred from homology"/>
<dbReference type="Gene3D" id="3.40.630.10">
    <property type="entry name" value="Zn peptidases"/>
    <property type="match status" value="1"/>
</dbReference>
<dbReference type="GO" id="GO:0030145">
    <property type="term" value="F:manganese ion binding"/>
    <property type="evidence" value="ECO:0007669"/>
    <property type="project" value="InterPro"/>
</dbReference>
<dbReference type="GO" id="GO:0006508">
    <property type="term" value="P:proteolysis"/>
    <property type="evidence" value="ECO:0007669"/>
    <property type="project" value="UniProtKB-KW"/>
</dbReference>
<dbReference type="GO" id="GO:0070006">
    <property type="term" value="F:metalloaminopeptidase activity"/>
    <property type="evidence" value="ECO:0007669"/>
    <property type="project" value="InterPro"/>
</dbReference>
<dbReference type="PANTHER" id="PTHR11963">
    <property type="entry name" value="LEUCINE AMINOPEPTIDASE-RELATED"/>
    <property type="match status" value="1"/>
</dbReference>
<dbReference type="InterPro" id="IPR011356">
    <property type="entry name" value="Leucine_aapep/pepB"/>
</dbReference>
<dbReference type="PROSITE" id="PS00631">
    <property type="entry name" value="CYTOSOL_AP"/>
    <property type="match status" value="1"/>
</dbReference>
<dbReference type="Gene3D" id="3.40.220.10">
    <property type="entry name" value="Leucine Aminopeptidase, subunit E, domain 1"/>
    <property type="match status" value="1"/>
</dbReference>
<keyword evidence="8" id="KW-1185">Reference proteome</keyword>
<keyword evidence="3" id="KW-0645">Protease</keyword>
<dbReference type="PRINTS" id="PR00481">
    <property type="entry name" value="LAMNOPPTDASE"/>
</dbReference>
<evidence type="ECO:0000256" key="4">
    <source>
        <dbReference type="ARBA" id="ARBA00022801"/>
    </source>
</evidence>
<sequence length="464" mass="49290">MNLNDVLAPTTRRTRTARPVWMIRSDSPADIAALAPAASRWIEETGFKAGAGEVLLVPGDEPGTVAGAVLGLGEADDPFAAGALARKLPAGDWYFEDGGEIDLRLASLGFLMGAYRFSRYRKPASPAPRLVLDRNLDRGEIGAVAEAVWLARDLVNTPANDLGPDGIEAAARAVAKGRKMTVRVTRGNELLKQNLPLIHAVGRASAQAPRLIDLRWGKRGSPRLTLVGKGVAFDTGGLDIKPPSGMRNMKKDMGGAANVLALAGLIVDMKLDVRLRVLIPAVENAIAGNAFRPGDIFPSRKGLTVEIGNTDAEGRLVLADALTLADEEKPDLLIDMATLTGAARVALGPDVPPFYTTDDTFADAVAAASLLEHDPLWRMPLWAPYAKGLNSQVADLCNVTTDGMAGSVTAALFLKRFVTEAKSWAHFDIFAWSLNAKAHAPVGGEAQGIRALLMALKQRYGVAD</sequence>
<evidence type="ECO:0000259" key="6">
    <source>
        <dbReference type="PROSITE" id="PS00631"/>
    </source>
</evidence>
<dbReference type="InterPro" id="IPR043472">
    <property type="entry name" value="Macro_dom-like"/>
</dbReference>
<dbReference type="SUPFAM" id="SSF53187">
    <property type="entry name" value="Zn-dependent exopeptidases"/>
    <property type="match status" value="1"/>
</dbReference>
<dbReference type="KEGG" id="orm:HTY61_13855"/>
<accession>A0A6N1VF52</accession>
<feature type="domain" description="Cytosol aminopeptidase" evidence="6">
    <location>
        <begin position="309"/>
        <end position="316"/>
    </location>
</feature>
<organism evidence="7 8">
    <name type="scientific">Oricola thermophila</name>
    <dbReference type="NCBI Taxonomy" id="2742145"/>
    <lineage>
        <taxon>Bacteria</taxon>
        <taxon>Pseudomonadati</taxon>
        <taxon>Pseudomonadota</taxon>
        <taxon>Alphaproteobacteria</taxon>
        <taxon>Hyphomicrobiales</taxon>
        <taxon>Ahrensiaceae</taxon>
        <taxon>Oricola</taxon>
    </lineage>
</organism>
<dbReference type="CDD" id="cd00433">
    <property type="entry name" value="Peptidase_M17"/>
    <property type="match status" value="1"/>
</dbReference>
<evidence type="ECO:0000313" key="7">
    <source>
        <dbReference type="EMBL" id="QKV19464.1"/>
    </source>
</evidence>
<dbReference type="RefSeq" id="WP_175277356.1">
    <property type="nucleotide sequence ID" value="NZ_CP054836.1"/>
</dbReference>
<evidence type="ECO:0000256" key="2">
    <source>
        <dbReference type="ARBA" id="ARBA00022438"/>
    </source>
</evidence>
<protein>
    <submittedName>
        <fullName evidence="7">Leucyl aminopeptidase family protein</fullName>
    </submittedName>
</protein>
<reference evidence="7 8" key="1">
    <citation type="submission" date="2020-06" db="EMBL/GenBank/DDBJ databases">
        <title>Oricola thermophila sp. nov. isolated from a tidal sediments.</title>
        <authorList>
            <person name="Kwon K.K."/>
            <person name="Yang S.-H."/>
            <person name="Park M.-J."/>
        </authorList>
    </citation>
    <scope>NUCLEOTIDE SEQUENCE [LARGE SCALE GENOMIC DNA]</scope>
    <source>
        <strain evidence="7 8">MEBiC13590</strain>
    </source>
</reference>
<dbReference type="InterPro" id="IPR048816">
    <property type="entry name" value="Peptidase_M17_N_1"/>
</dbReference>
<keyword evidence="4" id="KW-0378">Hydrolase</keyword>
<keyword evidence="5" id="KW-0464">Manganese</keyword>
<evidence type="ECO:0000256" key="3">
    <source>
        <dbReference type="ARBA" id="ARBA00022670"/>
    </source>
</evidence>
<dbReference type="GO" id="GO:0005737">
    <property type="term" value="C:cytoplasm"/>
    <property type="evidence" value="ECO:0007669"/>
    <property type="project" value="InterPro"/>
</dbReference>
<dbReference type="PANTHER" id="PTHR11963:SF20">
    <property type="entry name" value="PEPTIDASE B"/>
    <property type="match status" value="1"/>
</dbReference>
<dbReference type="EMBL" id="CP054836">
    <property type="protein sequence ID" value="QKV19464.1"/>
    <property type="molecule type" value="Genomic_DNA"/>
</dbReference>
<dbReference type="Pfam" id="PF00883">
    <property type="entry name" value="Peptidase_M17"/>
    <property type="match status" value="1"/>
</dbReference>
<keyword evidence="2 7" id="KW-0031">Aminopeptidase</keyword>
<evidence type="ECO:0000256" key="1">
    <source>
        <dbReference type="ARBA" id="ARBA00009528"/>
    </source>
</evidence>
<dbReference type="AlphaFoldDB" id="A0A6N1VF52"/>